<evidence type="ECO:0000259" key="8">
    <source>
        <dbReference type="Pfam" id="PF00924"/>
    </source>
</evidence>
<evidence type="ECO:0000313" key="11">
    <source>
        <dbReference type="EMBL" id="MEL5989058.1"/>
    </source>
</evidence>
<keyword evidence="3" id="KW-1003">Cell membrane</keyword>
<evidence type="ECO:0000256" key="2">
    <source>
        <dbReference type="ARBA" id="ARBA00008017"/>
    </source>
</evidence>
<dbReference type="RefSeq" id="WP_231726963.1">
    <property type="nucleotide sequence ID" value="NZ_BJOB01000001.1"/>
</dbReference>
<proteinExistence type="inferred from homology"/>
<name>A0ABU9LM48_9BACL</name>
<evidence type="ECO:0000256" key="1">
    <source>
        <dbReference type="ARBA" id="ARBA00004651"/>
    </source>
</evidence>
<dbReference type="Pfam" id="PF21082">
    <property type="entry name" value="MS_channel_3rd"/>
    <property type="match status" value="1"/>
</dbReference>
<dbReference type="Pfam" id="PF00924">
    <property type="entry name" value="MS_channel_2nd"/>
    <property type="match status" value="1"/>
</dbReference>
<keyword evidence="6 7" id="KW-0472">Membrane</keyword>
<dbReference type="Proteomes" id="UP001398420">
    <property type="component" value="Unassembled WGS sequence"/>
</dbReference>
<evidence type="ECO:0000259" key="9">
    <source>
        <dbReference type="Pfam" id="PF21082"/>
    </source>
</evidence>
<dbReference type="GeneID" id="97819938"/>
<dbReference type="InterPro" id="IPR010920">
    <property type="entry name" value="LSM_dom_sf"/>
</dbReference>
<keyword evidence="12" id="KW-1185">Reference proteome</keyword>
<dbReference type="InterPro" id="IPR049142">
    <property type="entry name" value="MS_channel_1st"/>
</dbReference>
<protein>
    <submittedName>
        <fullName evidence="11">Mechanosensitive ion channel family protein</fullName>
    </submittedName>
</protein>
<reference evidence="11 12" key="1">
    <citation type="submission" date="2024-04" db="EMBL/GenBank/DDBJ databases">
        <authorList>
            <person name="Wu Y.S."/>
            <person name="Zhang L."/>
        </authorList>
    </citation>
    <scope>NUCLEOTIDE SEQUENCE [LARGE SCALE GENOMIC DNA]</scope>
    <source>
        <strain evidence="11 12">KG-01</strain>
    </source>
</reference>
<feature type="transmembrane region" description="Helical" evidence="7">
    <location>
        <begin position="25"/>
        <end position="47"/>
    </location>
</feature>
<feature type="transmembrane region" description="Helical" evidence="7">
    <location>
        <begin position="109"/>
        <end position="129"/>
    </location>
</feature>
<dbReference type="Gene3D" id="3.30.70.100">
    <property type="match status" value="1"/>
</dbReference>
<dbReference type="SUPFAM" id="SSF82689">
    <property type="entry name" value="Mechanosensitive channel protein MscS (YggB), C-terminal domain"/>
    <property type="match status" value="1"/>
</dbReference>
<dbReference type="PANTHER" id="PTHR30460:SF0">
    <property type="entry name" value="MODERATE CONDUCTANCE MECHANOSENSITIVE CHANNEL YBIO"/>
    <property type="match status" value="1"/>
</dbReference>
<comment type="caution">
    <text evidence="11">The sequence shown here is derived from an EMBL/GenBank/DDBJ whole genome shotgun (WGS) entry which is preliminary data.</text>
</comment>
<dbReference type="InterPro" id="IPR006685">
    <property type="entry name" value="MscS_channel_2nd"/>
</dbReference>
<evidence type="ECO:0000313" key="12">
    <source>
        <dbReference type="Proteomes" id="UP001398420"/>
    </source>
</evidence>
<dbReference type="EMBL" id="JBCEWA010000008">
    <property type="protein sequence ID" value="MEL5989058.1"/>
    <property type="molecule type" value="Genomic_DNA"/>
</dbReference>
<organism evidence="11 12">
    <name type="scientific">Kurthia gibsonii</name>
    <dbReference type="NCBI Taxonomy" id="33946"/>
    <lineage>
        <taxon>Bacteria</taxon>
        <taxon>Bacillati</taxon>
        <taxon>Bacillota</taxon>
        <taxon>Bacilli</taxon>
        <taxon>Bacillales</taxon>
        <taxon>Caryophanaceae</taxon>
        <taxon>Kurthia</taxon>
    </lineage>
</organism>
<accession>A0ABU9LM48</accession>
<dbReference type="InterPro" id="IPR011014">
    <property type="entry name" value="MscS_channel_TM-2"/>
</dbReference>
<dbReference type="SUPFAM" id="SSF50182">
    <property type="entry name" value="Sm-like ribonucleoproteins"/>
    <property type="match status" value="1"/>
</dbReference>
<keyword evidence="4 7" id="KW-0812">Transmembrane</keyword>
<evidence type="ECO:0000256" key="5">
    <source>
        <dbReference type="ARBA" id="ARBA00022989"/>
    </source>
</evidence>
<feature type="domain" description="Mechanosensitive ion channel MscS" evidence="8">
    <location>
        <begin position="128"/>
        <end position="191"/>
    </location>
</feature>
<dbReference type="InterPro" id="IPR023408">
    <property type="entry name" value="MscS_beta-dom_sf"/>
</dbReference>
<dbReference type="SUPFAM" id="SSF82861">
    <property type="entry name" value="Mechanosensitive channel protein MscS (YggB), transmembrane region"/>
    <property type="match status" value="1"/>
</dbReference>
<comment type="similarity">
    <text evidence="2">Belongs to the MscS (TC 1.A.23) family.</text>
</comment>
<dbReference type="InterPro" id="IPR011066">
    <property type="entry name" value="MscS_channel_C_sf"/>
</dbReference>
<sequence>MSNLYGDAKSQLYKWVMNKLTDEDMWVALGTGLLKIIAITICSIILVKLGNHMIKKAFDLRIHAPAKMTQQRERRYETILKLLQSVITYVVYFTAILAILSVMQVKVAGLLAGAGIVGLAVGFGAQSLVKDVITGFFIIFEDQFGVGDFIKVAGVQGTVIEIGLRTTKIRGIEGEINIIPNGSILEVVNCSVNNSVAIVDISVAYNADINKAERLIEEYLDGLVERYEDVVTRPNLLGVQNVNGAEITLRMSVETLPMRHFATANLIRKDIKEIFDENHIEIPYPKMMVYERDTTKNKEEEK</sequence>
<dbReference type="Pfam" id="PF21088">
    <property type="entry name" value="MS_channel_1st"/>
    <property type="match status" value="1"/>
</dbReference>
<evidence type="ECO:0000256" key="3">
    <source>
        <dbReference type="ARBA" id="ARBA00022475"/>
    </source>
</evidence>
<feature type="transmembrane region" description="Helical" evidence="7">
    <location>
        <begin position="82"/>
        <end position="103"/>
    </location>
</feature>
<gene>
    <name evidence="11" type="ORF">AAF454_11650</name>
</gene>
<evidence type="ECO:0000259" key="10">
    <source>
        <dbReference type="Pfam" id="PF21088"/>
    </source>
</evidence>
<evidence type="ECO:0000256" key="4">
    <source>
        <dbReference type="ARBA" id="ARBA00022692"/>
    </source>
</evidence>
<comment type="subcellular location">
    <subcellularLocation>
        <location evidence="1">Cell membrane</location>
        <topology evidence="1">Multi-pass membrane protein</topology>
    </subcellularLocation>
</comment>
<feature type="domain" description="Mechanosensitive ion channel MscS C-terminal" evidence="9">
    <location>
        <begin position="199"/>
        <end position="282"/>
    </location>
</feature>
<keyword evidence="5 7" id="KW-1133">Transmembrane helix</keyword>
<dbReference type="InterPro" id="IPR049278">
    <property type="entry name" value="MS_channel_C"/>
</dbReference>
<dbReference type="PANTHER" id="PTHR30460">
    <property type="entry name" value="MODERATE CONDUCTANCE MECHANOSENSITIVE CHANNEL YBIO"/>
    <property type="match status" value="1"/>
</dbReference>
<feature type="domain" description="Mechanosensitive ion channel transmembrane helices 2/3" evidence="10">
    <location>
        <begin position="86"/>
        <end position="126"/>
    </location>
</feature>
<evidence type="ECO:0000256" key="7">
    <source>
        <dbReference type="SAM" id="Phobius"/>
    </source>
</evidence>
<dbReference type="Gene3D" id="2.30.30.60">
    <property type="match status" value="1"/>
</dbReference>
<evidence type="ECO:0000256" key="6">
    <source>
        <dbReference type="ARBA" id="ARBA00023136"/>
    </source>
</evidence>
<dbReference type="InterPro" id="IPR045276">
    <property type="entry name" value="YbiO_bact"/>
</dbReference>
<dbReference type="Gene3D" id="1.10.287.1260">
    <property type="match status" value="1"/>
</dbReference>